<keyword evidence="2" id="KW-1185">Reference proteome</keyword>
<dbReference type="Pfam" id="PF06348">
    <property type="entry name" value="DUF1059"/>
    <property type="match status" value="1"/>
</dbReference>
<name>A0A060HI09_9ARCH</name>
<evidence type="ECO:0000313" key="1">
    <source>
        <dbReference type="EMBL" id="AIC15193.1"/>
    </source>
</evidence>
<dbReference type="InterPro" id="IPR009409">
    <property type="entry name" value="DUF1059"/>
</dbReference>
<dbReference type="KEGG" id="nvn:NVIE_009660"/>
<dbReference type="HOGENOM" id="CLU_200908_1_0_2"/>
<accession>A0A060HI09</accession>
<dbReference type="AlphaFoldDB" id="A0A060HI09"/>
<protein>
    <recommendedName>
        <fullName evidence="3">DUF1059 domain-containing protein</fullName>
    </recommendedName>
</protein>
<sequence length="68" mass="7732">MMLKVNASVKSVMEMKCRDVGFNCDFVVRGDSEQEIMQQAAAHAQRDHGMRPEDITEELKGKIRANIH</sequence>
<reference evidence="1 2" key="1">
    <citation type="journal article" date="2014" name="Int. J. Syst. Evol. Microbiol.">
        <title>Nitrososphaera viennensis gen. nov., sp. nov., an aerobic and mesophilic, ammonia-oxidizing archaeon from soil and a member of the archaeal phylum Thaumarchaeota.</title>
        <authorList>
            <person name="Stieglmeier M."/>
            <person name="Klingl A."/>
            <person name="Alves R.J."/>
            <person name="Rittmann S.K."/>
            <person name="Melcher M."/>
            <person name="Leisch N."/>
            <person name="Schleper C."/>
        </authorList>
    </citation>
    <scope>NUCLEOTIDE SEQUENCE [LARGE SCALE GENOMIC DNA]</scope>
    <source>
        <strain evidence="1">EN76</strain>
    </source>
</reference>
<evidence type="ECO:0000313" key="2">
    <source>
        <dbReference type="Proteomes" id="UP000027093"/>
    </source>
</evidence>
<organism evidence="1 2">
    <name type="scientific">Nitrososphaera viennensis EN76</name>
    <dbReference type="NCBI Taxonomy" id="926571"/>
    <lineage>
        <taxon>Archaea</taxon>
        <taxon>Nitrososphaerota</taxon>
        <taxon>Nitrososphaeria</taxon>
        <taxon>Nitrososphaerales</taxon>
        <taxon>Nitrososphaeraceae</taxon>
        <taxon>Nitrososphaera</taxon>
    </lineage>
</organism>
<proteinExistence type="predicted"/>
<dbReference type="EMBL" id="CP007536">
    <property type="protein sequence ID" value="AIC15193.1"/>
    <property type="molecule type" value="Genomic_DNA"/>
</dbReference>
<dbReference type="Proteomes" id="UP000027093">
    <property type="component" value="Chromosome"/>
</dbReference>
<evidence type="ECO:0008006" key="3">
    <source>
        <dbReference type="Google" id="ProtNLM"/>
    </source>
</evidence>
<dbReference type="STRING" id="926571.NVIE_009660"/>
<gene>
    <name evidence="1" type="ORF">NVIE_009660</name>
</gene>